<reference evidence="2 3" key="1">
    <citation type="journal article" date="2013" name="Genome Announc.">
        <title>Draft Genome Sequence of Streptomyces gancidicus Strain BKS 13-15.</title>
        <authorList>
            <person name="Kumar S."/>
            <person name="Kaur N."/>
            <person name="Singh N.K."/>
            <person name="Raghava G.P."/>
            <person name="Mayilraj S."/>
        </authorList>
    </citation>
    <scope>NUCLEOTIDE SEQUENCE [LARGE SCALE GENOMIC DNA]</scope>
    <source>
        <strain evidence="2 3">BKS 13-15</strain>
    </source>
</reference>
<keyword evidence="3" id="KW-1185">Reference proteome</keyword>
<evidence type="ECO:0000313" key="2">
    <source>
        <dbReference type="EMBL" id="EMF23377.1"/>
    </source>
</evidence>
<dbReference type="AlphaFoldDB" id="M3DP72"/>
<dbReference type="Proteomes" id="UP000011732">
    <property type="component" value="Unassembled WGS sequence"/>
</dbReference>
<evidence type="ECO:0000256" key="1">
    <source>
        <dbReference type="SAM" id="MobiDB-lite"/>
    </source>
</evidence>
<organism evidence="2 3">
    <name type="scientific">Streptomyces gancidicus BKS 13-15</name>
    <dbReference type="NCBI Taxonomy" id="1284664"/>
    <lineage>
        <taxon>Bacteria</taxon>
        <taxon>Bacillati</taxon>
        <taxon>Actinomycetota</taxon>
        <taxon>Actinomycetes</taxon>
        <taxon>Kitasatosporales</taxon>
        <taxon>Streptomycetaceae</taxon>
        <taxon>Streptomyces</taxon>
        <taxon>Streptomyces pseudogriseolus group</taxon>
    </lineage>
</organism>
<evidence type="ECO:0000313" key="3">
    <source>
        <dbReference type="Proteomes" id="UP000011732"/>
    </source>
</evidence>
<gene>
    <name evidence="2" type="ORF">H114_29176</name>
</gene>
<name>M3DP72_STREZ</name>
<dbReference type="PATRIC" id="fig|1284664.3.peg.5837"/>
<proteinExistence type="predicted"/>
<dbReference type="EMBL" id="AOHP01000147">
    <property type="protein sequence ID" value="EMF23377.1"/>
    <property type="molecule type" value="Genomic_DNA"/>
</dbReference>
<comment type="caution">
    <text evidence="2">The sequence shown here is derived from an EMBL/GenBank/DDBJ whole genome shotgun (WGS) entry which is preliminary data.</text>
</comment>
<protein>
    <submittedName>
        <fullName evidence="2">Uncharacterized protein</fullName>
    </submittedName>
</protein>
<sequence>MESVMHKSGTADPAQPVDGDQPLTLDVLRRLVGNDWARLPGDTLVVLSRDTEGNLYSPFSTYAIGRYSPVYELTGEVYPLESELAADAGLRALFPKVPADARAALVLYPLG</sequence>
<accession>M3DP72</accession>
<feature type="region of interest" description="Disordered" evidence="1">
    <location>
        <begin position="1"/>
        <end position="21"/>
    </location>
</feature>